<keyword evidence="2" id="KW-1185">Reference proteome</keyword>
<organism evidence="1 2">
    <name type="scientific">Rhizophagus clarus</name>
    <dbReference type="NCBI Taxonomy" id="94130"/>
    <lineage>
        <taxon>Eukaryota</taxon>
        <taxon>Fungi</taxon>
        <taxon>Fungi incertae sedis</taxon>
        <taxon>Mucoromycota</taxon>
        <taxon>Glomeromycotina</taxon>
        <taxon>Glomeromycetes</taxon>
        <taxon>Glomerales</taxon>
        <taxon>Glomeraceae</taxon>
        <taxon>Rhizophagus</taxon>
    </lineage>
</organism>
<evidence type="ECO:0000313" key="1">
    <source>
        <dbReference type="EMBL" id="GBC09660.1"/>
    </source>
</evidence>
<proteinExistence type="predicted"/>
<comment type="caution">
    <text evidence="1">The sequence shown here is derived from an EMBL/GenBank/DDBJ whole genome shotgun (WGS) entry which is preliminary data.</text>
</comment>
<dbReference type="AlphaFoldDB" id="A0A2Z6SGN2"/>
<dbReference type="Proteomes" id="UP000247702">
    <property type="component" value="Unassembled WGS sequence"/>
</dbReference>
<evidence type="ECO:0000313" key="2">
    <source>
        <dbReference type="Proteomes" id="UP000247702"/>
    </source>
</evidence>
<gene>
    <name evidence="1" type="ORF">RclHR1_09010013</name>
</gene>
<dbReference type="EMBL" id="BEXD01004317">
    <property type="protein sequence ID" value="GBC09660.1"/>
    <property type="molecule type" value="Genomic_DNA"/>
</dbReference>
<protein>
    <submittedName>
        <fullName evidence="1">Uncharacterized protein</fullName>
    </submittedName>
</protein>
<name>A0A2Z6SGN2_9GLOM</name>
<sequence length="185" mass="20891">MEGLLSELDKLNVKTEDELFAEQFSKLSAGNNNINKMTENHPFSYTTHKMFGKEISHPTTSENIKDISYFTIPKSINTTTAANEINDNNDDAIGWYQPPKANEEEEGWGNLPDVNTSVDSNRKFGMNSILGAENLNLSKANVNQQHIFGSEYMSNHHNNNLQFGFRTTNSETNRGFTTAENNFRC</sequence>
<dbReference type="STRING" id="94130.A0A2Z6SGN2"/>
<reference evidence="1 2" key="1">
    <citation type="submission" date="2017-11" db="EMBL/GenBank/DDBJ databases">
        <title>The genome of Rhizophagus clarus HR1 reveals common genetic basis of auxotrophy among arbuscular mycorrhizal fungi.</title>
        <authorList>
            <person name="Kobayashi Y."/>
        </authorList>
    </citation>
    <scope>NUCLEOTIDE SEQUENCE [LARGE SCALE GENOMIC DNA]</scope>
    <source>
        <strain evidence="1 2">HR1</strain>
    </source>
</reference>
<accession>A0A2Z6SGN2</accession>